<evidence type="ECO:0000313" key="4">
    <source>
        <dbReference type="EMBL" id="MEC5425928.1"/>
    </source>
</evidence>
<dbReference type="Gene3D" id="3.30.470.20">
    <property type="entry name" value="ATP-grasp fold, B domain"/>
    <property type="match status" value="1"/>
</dbReference>
<dbReference type="InterPro" id="IPR013815">
    <property type="entry name" value="ATP_grasp_subdomain_1"/>
</dbReference>
<evidence type="ECO:0000256" key="1">
    <source>
        <dbReference type="PROSITE-ProRule" id="PRU00409"/>
    </source>
</evidence>
<dbReference type="Proteomes" id="UP001335737">
    <property type="component" value="Unassembled WGS sequence"/>
</dbReference>
<keyword evidence="2" id="KW-0175">Coiled coil</keyword>
<feature type="domain" description="ATP-grasp" evidence="3">
    <location>
        <begin position="91"/>
        <end position="343"/>
    </location>
</feature>
<evidence type="ECO:0000313" key="5">
    <source>
        <dbReference type="Proteomes" id="UP001335737"/>
    </source>
</evidence>
<dbReference type="PANTHER" id="PTHR21621:SF0">
    <property type="entry name" value="BETA-CITRYLGLUTAMATE SYNTHASE B-RELATED"/>
    <property type="match status" value="1"/>
</dbReference>
<dbReference type="InterPro" id="IPR013651">
    <property type="entry name" value="ATP-grasp_RimK-type"/>
</dbReference>
<sequence length="556" mass="63730">MENTSEKYLSHLNNCIPKRANNYMLSTYSIILEAWRRGLEVTIRIVLEKSGNIEPYYSITDGKKTHNFSATRGDLVSKEAKILTKNKQSAKEYLIKNNVPTPIGKEFNETISNSKIIEYAKELDYPIVVKPLQGTGGTGVIGNIQNEEELIEALDYVRRDLKLPHILLEKYHEGLDYRIYVVNGEVIGALKRIRSHITGDGKNTIKDLINQKNKIRRKLPSLSNRPIKIDAETKNLLKRKNYDLNTVIPEGEVFYLKSKNNISAGGDSVDVTDLVSKNIKKIAVEATKSFPSLPHCGLDMIVDEASDTGVVIELNSRAHITQHLFPMEGHARDIPTSIIDYYFPNTKNQNREEVSKLYIDYDFIYNSCLSRTAQEIKLPKITESPIILKRYLLSNCQFTEQFANRIRRTAFNHKVNGYIKPLDNGNIVIVTGATKQKAEQFEKLLKNIAHKFFNNVQIVEKSRVTPIKHGFHIEADMQTINKADADMSELPLQKYSKLKEDYQKITRKLAEYEQKESIMELTKKQNKQLKKQLLKIENSTSWKITKPVRAIAKFKK</sequence>
<dbReference type="InterPro" id="IPR011761">
    <property type="entry name" value="ATP-grasp"/>
</dbReference>
<keyword evidence="5" id="KW-1185">Reference proteome</keyword>
<evidence type="ECO:0000259" key="3">
    <source>
        <dbReference type="PROSITE" id="PS50975"/>
    </source>
</evidence>
<name>A0ABU6KLC7_9BACI</name>
<dbReference type="PANTHER" id="PTHR21621">
    <property type="entry name" value="RIBOSOMAL PROTEIN S6 MODIFICATION PROTEIN"/>
    <property type="match status" value="1"/>
</dbReference>
<dbReference type="EMBL" id="JARZFX010000023">
    <property type="protein sequence ID" value="MEC5425928.1"/>
    <property type="molecule type" value="Genomic_DNA"/>
</dbReference>
<reference evidence="4 5" key="1">
    <citation type="journal article" date="2024" name="Int. J. Syst. Evol. Microbiol.">
        <title>Virgibacillus tibetensis sp. nov., isolated from salt lake on the Tibetan Plateau of China.</title>
        <authorList>
            <person name="Phurbu D."/>
            <person name="Liu Z.-X."/>
            <person name="Wang R."/>
            <person name="Zheng Y.-Y."/>
            <person name="Liu H.-C."/>
            <person name="Zhou Y.-G."/>
            <person name="Yu Y.-J."/>
            <person name="Li A.-H."/>
        </authorList>
    </citation>
    <scope>NUCLEOTIDE SEQUENCE [LARGE SCALE GENOMIC DNA]</scope>
    <source>
        <strain evidence="4 5">C22-A2</strain>
    </source>
</reference>
<feature type="coiled-coil region" evidence="2">
    <location>
        <begin position="495"/>
        <end position="539"/>
    </location>
</feature>
<dbReference type="Gene3D" id="3.30.1490.20">
    <property type="entry name" value="ATP-grasp fold, A domain"/>
    <property type="match status" value="1"/>
</dbReference>
<comment type="caution">
    <text evidence="4">The sequence shown here is derived from an EMBL/GenBank/DDBJ whole genome shotgun (WGS) entry which is preliminary data.</text>
</comment>
<accession>A0ABU6KLC7</accession>
<dbReference type="RefSeq" id="WP_327609461.1">
    <property type="nucleotide sequence ID" value="NZ_JARZFX010000023.1"/>
</dbReference>
<proteinExistence type="predicted"/>
<keyword evidence="1" id="KW-0067">ATP-binding</keyword>
<organism evidence="4 5">
    <name type="scientific">Virgibacillus tibetensis</name>
    <dbReference type="NCBI Taxonomy" id="3042313"/>
    <lineage>
        <taxon>Bacteria</taxon>
        <taxon>Bacillati</taxon>
        <taxon>Bacillota</taxon>
        <taxon>Bacilli</taxon>
        <taxon>Bacillales</taxon>
        <taxon>Bacillaceae</taxon>
        <taxon>Virgibacillus</taxon>
    </lineage>
</organism>
<evidence type="ECO:0000256" key="2">
    <source>
        <dbReference type="SAM" id="Coils"/>
    </source>
</evidence>
<dbReference type="PROSITE" id="PS50975">
    <property type="entry name" value="ATP_GRASP"/>
    <property type="match status" value="1"/>
</dbReference>
<keyword evidence="1" id="KW-0547">Nucleotide-binding</keyword>
<dbReference type="Pfam" id="PF08443">
    <property type="entry name" value="RimK"/>
    <property type="match status" value="1"/>
</dbReference>
<protein>
    <recommendedName>
        <fullName evidence="3">ATP-grasp domain-containing protein</fullName>
    </recommendedName>
</protein>
<gene>
    <name evidence="4" type="ORF">QGM71_20975</name>
</gene>
<dbReference type="SUPFAM" id="SSF56059">
    <property type="entry name" value="Glutathione synthetase ATP-binding domain-like"/>
    <property type="match status" value="1"/>
</dbReference>